<proteinExistence type="predicted"/>
<keyword evidence="2" id="KW-0347">Helicase</keyword>
<dbReference type="PANTHER" id="PTHR10492">
    <property type="match status" value="1"/>
</dbReference>
<keyword evidence="2" id="KW-0378">Hydrolase</keyword>
<evidence type="ECO:0000259" key="1">
    <source>
        <dbReference type="Pfam" id="PF14214"/>
    </source>
</evidence>
<dbReference type="GO" id="GO:0004386">
    <property type="term" value="F:helicase activity"/>
    <property type="evidence" value="ECO:0007669"/>
    <property type="project" value="UniProtKB-KW"/>
</dbReference>
<keyword evidence="3" id="KW-1185">Reference proteome</keyword>
<dbReference type="PANTHER" id="PTHR10492:SF57">
    <property type="entry name" value="ATP-DEPENDENT DNA HELICASE"/>
    <property type="match status" value="1"/>
</dbReference>
<organism evidence="2 3">
    <name type="scientific">Elysia marginata</name>
    <dbReference type="NCBI Taxonomy" id="1093978"/>
    <lineage>
        <taxon>Eukaryota</taxon>
        <taxon>Metazoa</taxon>
        <taxon>Spiralia</taxon>
        <taxon>Lophotrochozoa</taxon>
        <taxon>Mollusca</taxon>
        <taxon>Gastropoda</taxon>
        <taxon>Heterobranchia</taxon>
        <taxon>Euthyneura</taxon>
        <taxon>Panpulmonata</taxon>
        <taxon>Sacoglossa</taxon>
        <taxon>Placobranchoidea</taxon>
        <taxon>Plakobranchidae</taxon>
        <taxon>Elysia</taxon>
    </lineage>
</organism>
<protein>
    <submittedName>
        <fullName evidence="2">DNA helicase-like protein</fullName>
    </submittedName>
</protein>
<reference evidence="2 3" key="1">
    <citation type="journal article" date="2021" name="Elife">
        <title>Chloroplast acquisition without the gene transfer in kleptoplastic sea slugs, Plakobranchus ocellatus.</title>
        <authorList>
            <person name="Maeda T."/>
            <person name="Takahashi S."/>
            <person name="Yoshida T."/>
            <person name="Shimamura S."/>
            <person name="Takaki Y."/>
            <person name="Nagai Y."/>
            <person name="Toyoda A."/>
            <person name="Suzuki Y."/>
            <person name="Arimoto A."/>
            <person name="Ishii H."/>
            <person name="Satoh N."/>
            <person name="Nishiyama T."/>
            <person name="Hasebe M."/>
            <person name="Maruyama T."/>
            <person name="Minagawa J."/>
            <person name="Obokata J."/>
            <person name="Shigenobu S."/>
        </authorList>
    </citation>
    <scope>NUCLEOTIDE SEQUENCE [LARGE SCALE GENOMIC DNA]</scope>
</reference>
<feature type="domain" description="Helitron helicase-like" evidence="1">
    <location>
        <begin position="1"/>
        <end position="40"/>
    </location>
</feature>
<dbReference type="InterPro" id="IPR025476">
    <property type="entry name" value="Helitron_helicase-like"/>
</dbReference>
<keyword evidence="2" id="KW-0547">Nucleotide-binding</keyword>
<dbReference type="Pfam" id="PF14214">
    <property type="entry name" value="Helitron_like_N"/>
    <property type="match status" value="1"/>
</dbReference>
<sequence length="417" mass="48879">MKVAELMSDLTKKKLFGTVIAYVRVVEFQKRGLPHVHILLILEHNSKPKTVEQIDQIVKAELSDDPDLRKLVEKHMLHGPCGIGFPQSPCIRDNSCSKRFPRPFIAQTLLTESSYPEYQRRDSNQSVEKGGAILDNRWVVPYNPFLLKKYQAHVYVEVCNSITAVKYLYKYVYKGHDRVIVEFQGGQENEIKKYVDARYVSASEACWRLFHFELQDQYPSIQRLAIHLPGQQSVVYREGHAQVALQNIQDTTLTAWFEANETYEEARNLRYDEMQENFTWDIKTRKWKPRQRKLSIGRLYNACPSEGERFFLRLLLQHIKGARSYEDLRTLENGQVCNTFHEAALQRGLQQDDGEWRFCLEEAALTSNPIHLRKLFSVILIFCAPSDPVGLWTQFHPHMCEDYTYHYQQRNEIHHPD</sequence>
<name>A0AAV4H0U3_9GAST</name>
<dbReference type="Proteomes" id="UP000762676">
    <property type="component" value="Unassembled WGS sequence"/>
</dbReference>
<gene>
    <name evidence="2" type="ORF">ElyMa_006144100</name>
</gene>
<keyword evidence="2" id="KW-0067">ATP-binding</keyword>
<dbReference type="AlphaFoldDB" id="A0AAV4H0U3"/>
<comment type="caution">
    <text evidence="2">The sequence shown here is derived from an EMBL/GenBank/DDBJ whole genome shotgun (WGS) entry which is preliminary data.</text>
</comment>
<evidence type="ECO:0000313" key="2">
    <source>
        <dbReference type="EMBL" id="GFR90170.1"/>
    </source>
</evidence>
<dbReference type="EMBL" id="BMAT01012327">
    <property type="protein sequence ID" value="GFR90170.1"/>
    <property type="molecule type" value="Genomic_DNA"/>
</dbReference>
<accession>A0AAV4H0U3</accession>
<evidence type="ECO:0000313" key="3">
    <source>
        <dbReference type="Proteomes" id="UP000762676"/>
    </source>
</evidence>